<evidence type="ECO:0000259" key="12">
    <source>
        <dbReference type="SMART" id="SM01185"/>
    </source>
</evidence>
<evidence type="ECO:0000256" key="6">
    <source>
        <dbReference type="ARBA" id="ARBA00022917"/>
    </source>
</evidence>
<comment type="similarity">
    <text evidence="3 8 10">Belongs to the elongation factor P family.</text>
</comment>
<gene>
    <name evidence="8" type="primary">efp</name>
    <name evidence="13" type="ORF">EV141_2231</name>
</gene>
<dbReference type="InterPro" id="IPR013185">
    <property type="entry name" value="Transl_elong_KOW-like"/>
</dbReference>
<dbReference type="NCBIfam" id="TIGR00038">
    <property type="entry name" value="efp"/>
    <property type="match status" value="1"/>
</dbReference>
<evidence type="ECO:0000256" key="1">
    <source>
        <dbReference type="ARBA" id="ARBA00004496"/>
    </source>
</evidence>
<keyword evidence="4 8" id="KW-0963">Cytoplasm</keyword>
<dbReference type="CDD" id="cd05794">
    <property type="entry name" value="S1_EF-P_repeat_2"/>
    <property type="match status" value="1"/>
</dbReference>
<evidence type="ECO:0000256" key="3">
    <source>
        <dbReference type="ARBA" id="ARBA00009479"/>
    </source>
</evidence>
<dbReference type="Gene3D" id="2.40.50.140">
    <property type="entry name" value="Nucleic acid-binding proteins"/>
    <property type="match status" value="2"/>
</dbReference>
<dbReference type="PANTHER" id="PTHR30053">
    <property type="entry name" value="ELONGATION FACTOR P"/>
    <property type="match status" value="1"/>
</dbReference>
<dbReference type="Gene3D" id="2.30.30.30">
    <property type="match status" value="1"/>
</dbReference>
<dbReference type="InterPro" id="IPR013852">
    <property type="entry name" value="Transl_elong_P/YeiP_CS"/>
</dbReference>
<dbReference type="SMART" id="SM01185">
    <property type="entry name" value="EFP"/>
    <property type="match status" value="1"/>
</dbReference>
<keyword evidence="6 8" id="KW-0648">Protein biosynthesis</keyword>
<dbReference type="PIRSF" id="PIRSF005901">
    <property type="entry name" value="EF-P"/>
    <property type="match status" value="1"/>
</dbReference>
<sequence length="206" mass="22551">MPTRTLLDFSHPTNGNDTRMATTNDIKNGSVLSIDGQLWNVIEFQHVKPGKGGAFVRTKLKNVTSGKVVDKTFNAGTKVDFATVDRRDYQYLYQDGADFVFMDLSDYDQVTVPAAVVGDAKNFMLENQNVTIAMHEGAALYLDLPASVVLEVTYTEPGLQGDRSTGGTKPATVETGYEIQVPLFLETGTKVKVDTRSGDYLGRVND</sequence>
<comment type="function">
    <text evidence="7 8">Involved in peptide bond synthesis. Stimulates efficient translation and peptide-bond synthesis on native or reconstituted 70S ribosomes in vitro. Probably functions indirectly by altering the affinity of the ribosome for aminoacyl-tRNA, thus increasing their reactivity as acceptors for peptidyl transferase.</text>
</comment>
<dbReference type="FunFam" id="2.40.50.140:FF:000004">
    <property type="entry name" value="Elongation factor P"/>
    <property type="match status" value="1"/>
</dbReference>
<protein>
    <recommendedName>
        <fullName evidence="8 9">Elongation factor P</fullName>
        <shortName evidence="8">EF-P</shortName>
    </recommendedName>
</protein>
<reference evidence="13 14" key="1">
    <citation type="journal article" date="2015" name="Stand. Genomic Sci.">
        <title>Genomic Encyclopedia of Bacterial and Archaeal Type Strains, Phase III: the genomes of soil and plant-associated and newly described type strains.</title>
        <authorList>
            <person name="Whitman W.B."/>
            <person name="Woyke T."/>
            <person name="Klenk H.P."/>
            <person name="Zhou Y."/>
            <person name="Lilburn T.G."/>
            <person name="Beck B.J."/>
            <person name="De Vos P."/>
            <person name="Vandamme P."/>
            <person name="Eisen J.A."/>
            <person name="Garrity G."/>
            <person name="Hugenholtz P."/>
            <person name="Kyrpides N.C."/>
        </authorList>
    </citation>
    <scope>NUCLEOTIDE SEQUENCE [LARGE SCALE GENOMIC DNA]</scope>
    <source>
        <strain evidence="13 14">CV2</strain>
    </source>
</reference>
<dbReference type="CDD" id="cd04470">
    <property type="entry name" value="S1_EF-P_repeat_1"/>
    <property type="match status" value="1"/>
</dbReference>
<comment type="subcellular location">
    <subcellularLocation>
        <location evidence="1 8">Cytoplasm</location>
    </subcellularLocation>
</comment>
<dbReference type="InterPro" id="IPR020599">
    <property type="entry name" value="Transl_elong_fac_P/YeiP"/>
</dbReference>
<keyword evidence="5 8" id="KW-0251">Elongation factor</keyword>
<evidence type="ECO:0000256" key="7">
    <source>
        <dbReference type="ARBA" id="ARBA00025469"/>
    </source>
</evidence>
<dbReference type="InterPro" id="IPR015365">
    <property type="entry name" value="Elong-fact-P_C"/>
</dbReference>
<evidence type="ECO:0000256" key="9">
    <source>
        <dbReference type="NCBIfam" id="TIGR00038"/>
    </source>
</evidence>
<dbReference type="InterPro" id="IPR014722">
    <property type="entry name" value="Rib_uL2_dom2"/>
</dbReference>
<dbReference type="GO" id="GO:0003746">
    <property type="term" value="F:translation elongation factor activity"/>
    <property type="evidence" value="ECO:0007669"/>
    <property type="project" value="UniProtKB-UniRule"/>
</dbReference>
<dbReference type="InterPro" id="IPR008991">
    <property type="entry name" value="Translation_prot_SH3-like_sf"/>
</dbReference>
<dbReference type="InterPro" id="IPR011768">
    <property type="entry name" value="Transl_elongation_fac_P"/>
</dbReference>
<dbReference type="FunFam" id="2.30.30.30:FF:000003">
    <property type="entry name" value="Elongation factor P"/>
    <property type="match status" value="1"/>
</dbReference>
<dbReference type="InterPro" id="IPR012340">
    <property type="entry name" value="NA-bd_OB-fold"/>
</dbReference>
<dbReference type="AlphaFoldDB" id="A0A4Q7LKS3"/>
<dbReference type="Pfam" id="PF08207">
    <property type="entry name" value="EFP_N"/>
    <property type="match status" value="1"/>
</dbReference>
<dbReference type="NCBIfam" id="NF001810">
    <property type="entry name" value="PRK00529.1"/>
    <property type="match status" value="1"/>
</dbReference>
<comment type="pathway">
    <text evidence="2 8">Protein biosynthesis; polypeptide chain elongation.</text>
</comment>
<feature type="domain" description="Elongation factor P C-terminal" evidence="11">
    <location>
        <begin position="148"/>
        <end position="203"/>
    </location>
</feature>
<comment type="caution">
    <text evidence="13">The sequence shown here is derived from an EMBL/GenBank/DDBJ whole genome shotgun (WGS) entry which is preliminary data.</text>
</comment>
<dbReference type="SMART" id="SM00841">
    <property type="entry name" value="Elong-fact-P_C"/>
    <property type="match status" value="1"/>
</dbReference>
<dbReference type="Pfam" id="PF09285">
    <property type="entry name" value="Elong-fact-P_C"/>
    <property type="match status" value="1"/>
</dbReference>
<dbReference type="FunFam" id="2.40.50.140:FF:000009">
    <property type="entry name" value="Elongation factor P"/>
    <property type="match status" value="1"/>
</dbReference>
<dbReference type="InterPro" id="IPR001059">
    <property type="entry name" value="Transl_elong_P/YeiP_cen"/>
</dbReference>
<evidence type="ECO:0000256" key="10">
    <source>
        <dbReference type="RuleBase" id="RU004389"/>
    </source>
</evidence>
<evidence type="ECO:0000256" key="8">
    <source>
        <dbReference type="HAMAP-Rule" id="MF_00141"/>
    </source>
</evidence>
<feature type="domain" description="Translation elongation factor P/YeiP central" evidence="12">
    <location>
        <begin position="86"/>
        <end position="140"/>
    </location>
</feature>
<name>A0A4Q7LKS3_9MICO</name>
<proteinExistence type="inferred from homology"/>
<dbReference type="PROSITE" id="PS01275">
    <property type="entry name" value="EFP"/>
    <property type="match status" value="1"/>
</dbReference>
<dbReference type="Pfam" id="PF01132">
    <property type="entry name" value="EFP"/>
    <property type="match status" value="1"/>
</dbReference>
<dbReference type="UniPathway" id="UPA00345"/>
<accession>A0A4Q7LKS3</accession>
<keyword evidence="14" id="KW-1185">Reference proteome</keyword>
<evidence type="ECO:0000313" key="13">
    <source>
        <dbReference type="EMBL" id="RZS54238.1"/>
    </source>
</evidence>
<dbReference type="EMBL" id="SGWW01000005">
    <property type="protein sequence ID" value="RZS54238.1"/>
    <property type="molecule type" value="Genomic_DNA"/>
</dbReference>
<dbReference type="GO" id="GO:0043043">
    <property type="term" value="P:peptide biosynthetic process"/>
    <property type="evidence" value="ECO:0007669"/>
    <property type="project" value="InterPro"/>
</dbReference>
<organism evidence="13 14">
    <name type="scientific">Microcella putealis</name>
    <dbReference type="NCBI Taxonomy" id="337005"/>
    <lineage>
        <taxon>Bacteria</taxon>
        <taxon>Bacillati</taxon>
        <taxon>Actinomycetota</taxon>
        <taxon>Actinomycetes</taxon>
        <taxon>Micrococcales</taxon>
        <taxon>Microbacteriaceae</taxon>
        <taxon>Microcella</taxon>
    </lineage>
</organism>
<dbReference type="HAMAP" id="MF_00141">
    <property type="entry name" value="EF_P"/>
    <property type="match status" value="1"/>
</dbReference>
<dbReference type="SUPFAM" id="SSF50104">
    <property type="entry name" value="Translation proteins SH3-like domain"/>
    <property type="match status" value="1"/>
</dbReference>
<dbReference type="GO" id="GO:0005829">
    <property type="term" value="C:cytosol"/>
    <property type="evidence" value="ECO:0007669"/>
    <property type="project" value="UniProtKB-ARBA"/>
</dbReference>
<evidence type="ECO:0000313" key="14">
    <source>
        <dbReference type="Proteomes" id="UP000293519"/>
    </source>
</evidence>
<evidence type="ECO:0000256" key="5">
    <source>
        <dbReference type="ARBA" id="ARBA00022768"/>
    </source>
</evidence>
<dbReference type="PANTHER" id="PTHR30053:SF12">
    <property type="entry name" value="ELONGATION FACTOR P (EF-P) FAMILY PROTEIN"/>
    <property type="match status" value="1"/>
</dbReference>
<dbReference type="Proteomes" id="UP000293519">
    <property type="component" value="Unassembled WGS sequence"/>
</dbReference>
<dbReference type="SUPFAM" id="SSF50249">
    <property type="entry name" value="Nucleic acid-binding proteins"/>
    <property type="match status" value="2"/>
</dbReference>
<evidence type="ECO:0000256" key="2">
    <source>
        <dbReference type="ARBA" id="ARBA00004815"/>
    </source>
</evidence>
<evidence type="ECO:0000256" key="4">
    <source>
        <dbReference type="ARBA" id="ARBA00022490"/>
    </source>
</evidence>
<evidence type="ECO:0000259" key="11">
    <source>
        <dbReference type="SMART" id="SM00841"/>
    </source>
</evidence>